<dbReference type="OrthoDB" id="16820at2759"/>
<evidence type="ECO:0000259" key="6">
    <source>
        <dbReference type="Pfam" id="PF01494"/>
    </source>
</evidence>
<comment type="caution">
    <text evidence="8">The sequence shown here is derived from an EMBL/GenBank/DDBJ whole genome shotgun (WGS) entry which is preliminary data.</text>
</comment>
<dbReference type="NCBIfam" id="NF005720">
    <property type="entry name" value="PRK07538.1"/>
    <property type="match status" value="1"/>
</dbReference>
<name>A0A8T9BU27_9HELO</name>
<dbReference type="InterPro" id="IPR036188">
    <property type="entry name" value="FAD/NAD-bd_sf"/>
</dbReference>
<keyword evidence="3" id="KW-0274">FAD</keyword>
<dbReference type="SUPFAM" id="SSF54373">
    <property type="entry name" value="FAD-linked reductases, C-terminal domain"/>
    <property type="match status" value="1"/>
</dbReference>
<dbReference type="GO" id="GO:0071949">
    <property type="term" value="F:FAD binding"/>
    <property type="evidence" value="ECO:0007669"/>
    <property type="project" value="InterPro"/>
</dbReference>
<dbReference type="EMBL" id="QGMF01000001">
    <property type="protein sequence ID" value="TVY22013.1"/>
    <property type="molecule type" value="Genomic_DNA"/>
</dbReference>
<evidence type="ECO:0000256" key="1">
    <source>
        <dbReference type="ARBA" id="ARBA00007992"/>
    </source>
</evidence>
<dbReference type="GO" id="GO:0004497">
    <property type="term" value="F:monooxygenase activity"/>
    <property type="evidence" value="ECO:0007669"/>
    <property type="project" value="UniProtKB-KW"/>
</dbReference>
<evidence type="ECO:0000259" key="7">
    <source>
        <dbReference type="Pfam" id="PF20150"/>
    </source>
</evidence>
<comment type="similarity">
    <text evidence="1">Belongs to the paxM FAD-dependent monooxygenase family.</text>
</comment>
<dbReference type="PANTHER" id="PTHR13789">
    <property type="entry name" value="MONOOXYGENASE"/>
    <property type="match status" value="1"/>
</dbReference>
<evidence type="ECO:0000256" key="2">
    <source>
        <dbReference type="ARBA" id="ARBA00022630"/>
    </source>
</evidence>
<accession>A0A8T9BU27</accession>
<sequence length="721" mass="80165">MANRIVQNESEPSQFTPFPRLPKELRLKIWEFAAQVPRIVEICQLPAKPFSSDGNISEDDGEVSLNPNPFYSPTAIPPILHTSRESRTIALEHCTPSFPHSQHPPTIFYNPAQDILYFPPWCGQSSVYEFEARVPDAVKDAVRKVAVEHLVWYSGWGQGMFNIQIQMGGFRGLEEFYLVVREPYALGFGCWCCHDWDGPERGVVEFQVHKEAGELEEGSGVEGVNKEEEEKDKPSFSNRVVRDVLATFKGIKEADETWHAPEINSFFLSATLIEMNSKDSQLSIAIIGGGIGGLVLALQLEADGFHNITIFESSRSLKAIGSGINLQPSAVLVLRNLGLLPALEDTGIKTAELRYYNRHGHYVVSEKRGEDAGYLVPQFSVHRGMLHELLLKTVQERLGNNCVKSDHVFTSYSQDEASITANFTRRSDPSQPAEVQSKTTDVLVAADGINSTARRLLYPDEGPPNFSGRMLWRGVSLREPFLTGRSMVWAGHADQKFIAYPVGREAERGGKSLVNWIAELRVRDKDDPDLTPPVADWGKVVPKSRFASKFDSWTFGFLSIPELIAETAEVSEFPMCDRTPVDRWSFGRITLLGDAAHPLYPIGSNGASQAILDAVALSSALQNEQNVPKALTNYQDARLPPTAKICFANRANGPDHVLQLAHERAPDGFENINDIIGSLELEDVGRAYKLLAGFDMESVNRKAEETKGLWDSKINERGTKK</sequence>
<dbReference type="Gene3D" id="3.30.9.30">
    <property type="match status" value="1"/>
</dbReference>
<dbReference type="Proteomes" id="UP000469559">
    <property type="component" value="Unassembled WGS sequence"/>
</dbReference>
<reference evidence="8 9" key="1">
    <citation type="submission" date="2018-05" db="EMBL/GenBank/DDBJ databases">
        <title>Whole genome sequencing for identification of molecular markers to develop diagnostic detection tools for the regulated plant pathogen Lachnellula willkommii.</title>
        <authorList>
            <person name="Giroux E."/>
            <person name="Bilodeau G."/>
        </authorList>
    </citation>
    <scope>NUCLEOTIDE SEQUENCE [LARGE SCALE GENOMIC DNA]</scope>
    <source>
        <strain evidence="8 9">CBS 203.66</strain>
    </source>
</reference>
<dbReference type="PRINTS" id="PR00420">
    <property type="entry name" value="RNGMNOXGNASE"/>
</dbReference>
<dbReference type="InterPro" id="IPR045518">
    <property type="entry name" value="2EXR"/>
</dbReference>
<keyword evidence="4" id="KW-0560">Oxidoreductase</keyword>
<dbReference type="PANTHER" id="PTHR13789:SF268">
    <property type="entry name" value="5-METHYLPHENAZINE-1-CARBOXYLATE 1-MONOOXYGENASE"/>
    <property type="match status" value="1"/>
</dbReference>
<dbReference type="Pfam" id="PF20150">
    <property type="entry name" value="2EXR"/>
    <property type="match status" value="1"/>
</dbReference>
<dbReference type="InterPro" id="IPR050493">
    <property type="entry name" value="FAD-dep_Monooxygenase_BioMet"/>
</dbReference>
<evidence type="ECO:0000256" key="5">
    <source>
        <dbReference type="ARBA" id="ARBA00023033"/>
    </source>
</evidence>
<keyword evidence="9" id="KW-1185">Reference proteome</keyword>
<keyword evidence="5" id="KW-0503">Monooxygenase</keyword>
<evidence type="ECO:0000313" key="9">
    <source>
        <dbReference type="Proteomes" id="UP000469559"/>
    </source>
</evidence>
<evidence type="ECO:0000256" key="4">
    <source>
        <dbReference type="ARBA" id="ARBA00023002"/>
    </source>
</evidence>
<feature type="domain" description="2EXR" evidence="7">
    <location>
        <begin position="15"/>
        <end position="116"/>
    </location>
</feature>
<gene>
    <name evidence="8" type="primary">phzS</name>
    <name evidence="8" type="ORF">LARI1_G000080</name>
</gene>
<evidence type="ECO:0000256" key="3">
    <source>
        <dbReference type="ARBA" id="ARBA00022827"/>
    </source>
</evidence>
<feature type="domain" description="FAD-binding" evidence="6">
    <location>
        <begin position="283"/>
        <end position="642"/>
    </location>
</feature>
<dbReference type="Pfam" id="PF01494">
    <property type="entry name" value="FAD_binding_3"/>
    <property type="match status" value="1"/>
</dbReference>
<evidence type="ECO:0000313" key="8">
    <source>
        <dbReference type="EMBL" id="TVY22013.1"/>
    </source>
</evidence>
<dbReference type="AlphaFoldDB" id="A0A8T9BU27"/>
<organism evidence="8 9">
    <name type="scientific">Lachnellula arida</name>
    <dbReference type="NCBI Taxonomy" id="1316785"/>
    <lineage>
        <taxon>Eukaryota</taxon>
        <taxon>Fungi</taxon>
        <taxon>Dikarya</taxon>
        <taxon>Ascomycota</taxon>
        <taxon>Pezizomycotina</taxon>
        <taxon>Leotiomycetes</taxon>
        <taxon>Helotiales</taxon>
        <taxon>Lachnaceae</taxon>
        <taxon>Lachnellula</taxon>
    </lineage>
</organism>
<dbReference type="Gene3D" id="3.50.50.60">
    <property type="entry name" value="FAD/NAD(P)-binding domain"/>
    <property type="match status" value="1"/>
</dbReference>
<dbReference type="InterPro" id="IPR002938">
    <property type="entry name" value="FAD-bd"/>
</dbReference>
<keyword evidence="2" id="KW-0285">Flavoprotein</keyword>
<dbReference type="SUPFAM" id="SSF51905">
    <property type="entry name" value="FAD/NAD(P)-binding domain"/>
    <property type="match status" value="1"/>
</dbReference>
<protein>
    <submittedName>
        <fullName evidence="8">5-methylphenazine-1-carboxylate 1-monooxygenase</fullName>
    </submittedName>
</protein>
<proteinExistence type="inferred from homology"/>